<evidence type="ECO:0000313" key="2">
    <source>
        <dbReference type="EMBL" id="CAB50356.1"/>
    </source>
</evidence>
<protein>
    <submittedName>
        <fullName evidence="2">TRP-repeat-containing protein</fullName>
    </submittedName>
</protein>
<gene>
    <name evidence="2" type="ordered locus">PAB2380</name>
</gene>
<accession>Q9UYQ6</accession>
<dbReference type="InterPro" id="IPR011990">
    <property type="entry name" value="TPR-like_helical_dom_sf"/>
</dbReference>
<feature type="repeat" description="TPR" evidence="1">
    <location>
        <begin position="66"/>
        <end position="99"/>
    </location>
</feature>
<dbReference type="SUPFAM" id="SSF48452">
    <property type="entry name" value="TPR-like"/>
    <property type="match status" value="1"/>
</dbReference>
<dbReference type="KEGG" id="pab:PAB2380"/>
<evidence type="ECO:0000313" key="3">
    <source>
        <dbReference type="EMBL" id="CCE70897.1"/>
    </source>
</evidence>
<dbReference type="Proteomes" id="UP000009139">
    <property type="component" value="Chromosome"/>
</dbReference>
<reference evidence="2" key="3">
    <citation type="journal article" date="2001" name="Genome Res.">
        <title>Genome evolution at the genus level: comparison of three complete genomes of hyperthermophilic archaea.</title>
        <authorList>
            <person name="Lecompte O."/>
            <person name="Ripp R."/>
            <person name="Puzos-Barbe V."/>
            <person name="Duprat S."/>
            <person name="Heilig R."/>
            <person name="Dietrich J."/>
            <person name="Thierry J.C."/>
            <person name="Poch O."/>
        </authorList>
    </citation>
    <scope>NUCLEOTIDE SEQUENCE</scope>
    <source>
        <strain evidence="2">Orsay</strain>
    </source>
</reference>
<keyword evidence="4" id="KW-1185">Reference proteome</keyword>
<dbReference type="STRING" id="272844.PAB2380"/>
<dbReference type="OrthoDB" id="86142at2157"/>
<reference evidence="2" key="1">
    <citation type="submission" date="1999-07" db="EMBL/GenBank/DDBJ databases">
        <authorList>
            <person name="Genoscope"/>
        </authorList>
    </citation>
    <scope>NUCLEOTIDE SEQUENCE</scope>
    <source>
        <strain evidence="2">Orsay</strain>
    </source>
</reference>
<dbReference type="AlphaFoldDB" id="Q9UYQ6"/>
<name>Q9UYQ6_PYRAB</name>
<proteinExistence type="predicted"/>
<organism evidence="2 4">
    <name type="scientific">Pyrococcus abyssi (strain GE5 / Orsay)</name>
    <dbReference type="NCBI Taxonomy" id="272844"/>
    <lineage>
        <taxon>Archaea</taxon>
        <taxon>Methanobacteriati</taxon>
        <taxon>Methanobacteriota</taxon>
        <taxon>Thermococci</taxon>
        <taxon>Thermococcales</taxon>
        <taxon>Thermococcaceae</taxon>
        <taxon>Pyrococcus</taxon>
    </lineage>
</organism>
<dbReference type="eggNOG" id="arCOG03827">
    <property type="taxonomic scope" value="Archaea"/>
</dbReference>
<keyword evidence="1" id="KW-0802">TPR repeat</keyword>
<evidence type="ECO:0000256" key="1">
    <source>
        <dbReference type="PROSITE-ProRule" id="PRU00339"/>
    </source>
</evidence>
<evidence type="ECO:0000313" key="5">
    <source>
        <dbReference type="Proteomes" id="UP000009139"/>
    </source>
</evidence>
<dbReference type="RefSeq" id="WP_010868566.1">
    <property type="nucleotide sequence ID" value="NC_000868.1"/>
</dbReference>
<dbReference type="Gene3D" id="1.25.40.10">
    <property type="entry name" value="Tetratricopeptide repeat domain"/>
    <property type="match status" value="1"/>
</dbReference>
<dbReference type="PROSITE" id="PS50005">
    <property type="entry name" value="TPR"/>
    <property type="match status" value="1"/>
</dbReference>
<dbReference type="InterPro" id="IPR019734">
    <property type="entry name" value="TPR_rpt"/>
</dbReference>
<reference evidence="2" key="2">
    <citation type="journal article" date="2000" name="J. Mol. Biol.">
        <title>Archaeal homologs of eukaryotic methylation guide small nucleolar RNAs: lessons from the Pyrococcus genomes.</title>
        <authorList>
            <person name="Gaspin C."/>
            <person name="Cavaille J."/>
            <person name="Erauso G."/>
        </authorList>
    </citation>
    <scope>NUCLEOTIDE SEQUENCE</scope>
    <source>
        <strain evidence="2">Orsay</strain>
    </source>
</reference>
<dbReference type="SMART" id="SM00028">
    <property type="entry name" value="TPR"/>
    <property type="match status" value="1"/>
</dbReference>
<dbReference type="PATRIC" id="fig|272844.11.peg.1542"/>
<dbReference type="EMBL" id="HE613800">
    <property type="protein sequence ID" value="CCE70897.1"/>
    <property type="molecule type" value="Genomic_DNA"/>
</dbReference>
<dbReference type="Proteomes" id="UP000000810">
    <property type="component" value="Chromosome"/>
</dbReference>
<reference evidence="3 5" key="5">
    <citation type="journal article" date="2012" name="Curr. Microbiol.">
        <title>Re-annotation of two hyperthermophilic archaea Pyrococcus abyssi GE5 and Pyrococcus furiosus DSM 3638.</title>
        <authorList>
            <person name="Gao J."/>
            <person name="Wang J."/>
        </authorList>
    </citation>
    <scope>GENOME REANNOTATION</scope>
    <source>
        <strain evidence="3">GE5</strain>
        <strain evidence="5">GE5 / Orsay</strain>
    </source>
</reference>
<sequence length="344" mass="38561">MEIDEIIELVRRGSIEDAIDRIAKLKSPLDKVVALARVGEMLRNEDLLEDAIYVLEKHVKNPGDKVTGYSEVASSYSKLGKLDLAVEYFKRAIELLPELKDYEAGILATSLGAKLALSGLPKLAMEVFDFALDSIVRSEISVIEKTDLIFQLADIMESVGDELHSKYALKFYERAYEIFDYLKVGERARSLEKKIELAKAMKVEGTPEVRKLALAGMFKEAISLLSSLSGKDKVIGLFELALWAKKLESYEAFEISDLALKELKSLSLDDDSLERIVNILLEMELFDTALEVSLSIKDQGKRDVSLAKVALSLIKIGERERVVGDILPRIGSEYIKEEIVKKLR</sequence>
<reference evidence="2 4" key="4">
    <citation type="journal article" date="2003" name="Mol. Microbiol.">
        <title>An integrated analysis of the genome of the hyperthermophilic archaeon Pyrococcus abyssi.</title>
        <authorList>
            <person name="Cohen G."/>
            <person name="Barbe V."/>
            <person name="Flament D."/>
            <person name="Galperin M."/>
            <person name="Heilig R."/>
            <person name="Ripp R."/>
            <person name="Lecompte O."/>
            <person name="Prieur D."/>
            <person name="Poch O."/>
            <person name="Quellerou J."/>
            <person name="Thierry J.C."/>
            <person name="Van der Oost J."/>
            <person name="Weissenbach J."/>
            <person name="Zivanovic Y."/>
            <person name="Forterre P."/>
        </authorList>
    </citation>
    <scope>NUCLEOTIDE SEQUENCE [LARGE SCALE GENOMIC DNA]</scope>
    <source>
        <strain evidence="4">GE5 / Orsay</strain>
        <strain evidence="2">Orsay</strain>
    </source>
</reference>
<dbReference type="PIR" id="G75057">
    <property type="entry name" value="G75057"/>
</dbReference>
<dbReference type="PROSITE" id="PS50293">
    <property type="entry name" value="TPR_REGION"/>
    <property type="match status" value="1"/>
</dbReference>
<dbReference type="HOGENOM" id="CLU_065737_0_0_2"/>
<dbReference type="EMBL" id="AJ248287">
    <property type="protein sequence ID" value="CAB50356.1"/>
    <property type="molecule type" value="Genomic_DNA"/>
</dbReference>
<evidence type="ECO:0000313" key="4">
    <source>
        <dbReference type="Proteomes" id="UP000000810"/>
    </source>
</evidence>